<evidence type="ECO:0000256" key="4">
    <source>
        <dbReference type="ARBA" id="ARBA00022679"/>
    </source>
</evidence>
<keyword evidence="8" id="KW-1003">Cell membrane</keyword>
<name>A0A6N6M604_9FLAO</name>
<comment type="subcellular location">
    <subcellularLocation>
        <location evidence="8">Cell membrane</location>
    </subcellularLocation>
</comment>
<protein>
    <recommendedName>
        <fullName evidence="3 8">3-deoxy-D-manno-octulosonic acid transferase</fullName>
        <shortName evidence="8">Kdo transferase</shortName>
        <ecNumber evidence="2 8">2.4.99.12</ecNumber>
    </recommendedName>
    <alternativeName>
        <fullName evidence="5 8">Lipid IV(A) 3-deoxy-D-manno-octulosonic acid transferase</fullName>
    </alternativeName>
</protein>
<organism evidence="10 11">
    <name type="scientific">Salibacter halophilus</name>
    <dbReference type="NCBI Taxonomy" id="1803916"/>
    <lineage>
        <taxon>Bacteria</taxon>
        <taxon>Pseudomonadati</taxon>
        <taxon>Bacteroidota</taxon>
        <taxon>Flavobacteriia</taxon>
        <taxon>Flavobacteriales</taxon>
        <taxon>Salibacteraceae</taxon>
        <taxon>Salibacter</taxon>
    </lineage>
</organism>
<evidence type="ECO:0000256" key="6">
    <source>
        <dbReference type="ARBA" id="ARBA00049183"/>
    </source>
</evidence>
<comment type="catalytic activity">
    <reaction evidence="6 8">
        <text>lipid IVA (E. coli) + CMP-3-deoxy-beta-D-manno-octulosonate = alpha-Kdo-(2-&gt;6)-lipid IVA (E. coli) + CMP + H(+)</text>
        <dbReference type="Rhea" id="RHEA:28066"/>
        <dbReference type="ChEBI" id="CHEBI:15378"/>
        <dbReference type="ChEBI" id="CHEBI:58603"/>
        <dbReference type="ChEBI" id="CHEBI:60364"/>
        <dbReference type="ChEBI" id="CHEBI:60377"/>
        <dbReference type="ChEBI" id="CHEBI:85987"/>
        <dbReference type="EC" id="2.4.99.12"/>
    </reaction>
</comment>
<dbReference type="OrthoDB" id="9789797at2"/>
<comment type="function">
    <text evidence="8">Involved in lipopolysaccharide (LPS) biosynthesis. Catalyzes the transfer of 3-deoxy-D-manno-octulosonate (Kdo) residue(s) from CMP-Kdo to lipid IV(A), the tetraacyldisaccharide-1,4'-bisphosphate precursor of lipid A.</text>
</comment>
<evidence type="ECO:0000256" key="2">
    <source>
        <dbReference type="ARBA" id="ARBA00012621"/>
    </source>
</evidence>
<accession>A0A6N6M604</accession>
<dbReference type="GO" id="GO:0009245">
    <property type="term" value="P:lipid A biosynthetic process"/>
    <property type="evidence" value="ECO:0007669"/>
    <property type="project" value="TreeGrafter"/>
</dbReference>
<keyword evidence="8" id="KW-0472">Membrane</keyword>
<dbReference type="InterPro" id="IPR039901">
    <property type="entry name" value="Kdotransferase"/>
</dbReference>
<comment type="pathway">
    <text evidence="1 8">Bacterial outer membrane biogenesis; LPS core biosynthesis.</text>
</comment>
<dbReference type="Proteomes" id="UP000435357">
    <property type="component" value="Unassembled WGS sequence"/>
</dbReference>
<keyword evidence="8" id="KW-0448">Lipopolysaccharide biosynthesis</keyword>
<dbReference type="AlphaFoldDB" id="A0A6N6M604"/>
<dbReference type="GO" id="GO:0009244">
    <property type="term" value="P:lipopolysaccharide core region biosynthetic process"/>
    <property type="evidence" value="ECO:0007669"/>
    <property type="project" value="UniProtKB-UniRule"/>
</dbReference>
<reference evidence="10 11" key="1">
    <citation type="submission" date="2019-09" db="EMBL/GenBank/DDBJ databases">
        <title>Genomes of Cryomorphaceae.</title>
        <authorList>
            <person name="Bowman J.P."/>
        </authorList>
    </citation>
    <scope>NUCLEOTIDE SEQUENCE [LARGE SCALE GENOMIC DNA]</scope>
    <source>
        <strain evidence="10 11">KCTC 52047</strain>
    </source>
</reference>
<evidence type="ECO:0000256" key="5">
    <source>
        <dbReference type="ARBA" id="ARBA00031445"/>
    </source>
</evidence>
<evidence type="ECO:0000313" key="10">
    <source>
        <dbReference type="EMBL" id="KAB1063455.1"/>
    </source>
</evidence>
<feature type="domain" description="3-deoxy-D-manno-octulosonic-acid transferase N-terminal" evidence="9">
    <location>
        <begin position="36"/>
        <end position="211"/>
    </location>
</feature>
<dbReference type="GO" id="GO:0005886">
    <property type="term" value="C:plasma membrane"/>
    <property type="evidence" value="ECO:0007669"/>
    <property type="project" value="UniProtKB-SubCell"/>
</dbReference>
<dbReference type="InterPro" id="IPR007507">
    <property type="entry name" value="Glycos_transf_N"/>
</dbReference>
<evidence type="ECO:0000256" key="7">
    <source>
        <dbReference type="PIRSR" id="PIRSR639901-1"/>
    </source>
</evidence>
<feature type="active site" description="Proton acceptor" evidence="7">
    <location>
        <position position="65"/>
    </location>
</feature>
<dbReference type="PANTHER" id="PTHR42755:SF1">
    <property type="entry name" value="3-DEOXY-D-MANNO-OCTULOSONIC ACID TRANSFERASE, MITOCHONDRIAL-RELATED"/>
    <property type="match status" value="1"/>
</dbReference>
<gene>
    <name evidence="10" type="ORF">F3059_10335</name>
</gene>
<comment type="caution">
    <text evidence="10">The sequence shown here is derived from an EMBL/GenBank/DDBJ whole genome shotgun (WGS) entry which is preliminary data.</text>
</comment>
<keyword evidence="4 8" id="KW-0808">Transferase</keyword>
<dbReference type="EC" id="2.4.99.12" evidence="2 8"/>
<dbReference type="InterPro" id="IPR038107">
    <property type="entry name" value="Glycos_transf_N_sf"/>
</dbReference>
<evidence type="ECO:0000256" key="3">
    <source>
        <dbReference type="ARBA" id="ARBA00019077"/>
    </source>
</evidence>
<dbReference type="EMBL" id="WACR01000008">
    <property type="protein sequence ID" value="KAB1063455.1"/>
    <property type="molecule type" value="Genomic_DNA"/>
</dbReference>
<dbReference type="Pfam" id="PF04413">
    <property type="entry name" value="Glycos_transf_N"/>
    <property type="match status" value="1"/>
</dbReference>
<evidence type="ECO:0000313" key="11">
    <source>
        <dbReference type="Proteomes" id="UP000435357"/>
    </source>
</evidence>
<evidence type="ECO:0000256" key="1">
    <source>
        <dbReference type="ARBA" id="ARBA00004713"/>
    </source>
</evidence>
<dbReference type="PANTHER" id="PTHR42755">
    <property type="entry name" value="3-DEOXY-MANNO-OCTULOSONATE CYTIDYLYLTRANSFERASE"/>
    <property type="match status" value="1"/>
</dbReference>
<keyword evidence="11" id="KW-1185">Reference proteome</keyword>
<comment type="similarity">
    <text evidence="8">Belongs to the glycosyltransferase group 1 family.</text>
</comment>
<dbReference type="Gene3D" id="3.40.50.11720">
    <property type="entry name" value="3-Deoxy-D-manno-octulosonic-acid transferase, N-terminal domain"/>
    <property type="match status" value="1"/>
</dbReference>
<dbReference type="GO" id="GO:0043842">
    <property type="term" value="F:Kdo transferase activity"/>
    <property type="evidence" value="ECO:0007669"/>
    <property type="project" value="UniProtKB-EC"/>
</dbReference>
<dbReference type="RefSeq" id="WP_151168925.1">
    <property type="nucleotide sequence ID" value="NZ_WACR01000008.1"/>
</dbReference>
<proteinExistence type="inferred from homology"/>
<dbReference type="UniPathway" id="UPA00958"/>
<dbReference type="Gene3D" id="3.40.50.2000">
    <property type="entry name" value="Glycogen Phosphorylase B"/>
    <property type="match status" value="1"/>
</dbReference>
<evidence type="ECO:0000256" key="8">
    <source>
        <dbReference type="RuleBase" id="RU365103"/>
    </source>
</evidence>
<sequence length="420" mass="48389">MKFLYNVTVRAYRAAISVAAIAGKEKAQQWLAGRENWREKLKADVDELDLTDKKTIWFHCASLGEFEQGRPLIERVREESPNTNIVLTFFSPSGYENKKNYPHADLILYLPLDTPKNARDFLDLVKPKVAVFVKYEFWYHFMKALNDKNIPLILASAIFRDEQLFFKNYGKWYLKSLQLVDHFYVQSEKSKDLLTSHGVENVEVSGDTRFDRVWQLSQKVKSFNELNPFFEDQKVFIAGSSWEKEDEFTEKLIDDGLLNDFKIVIAPHEITESKLKGYEKKWPGQTFRFTDRETVKDLKDKKIMIVDTIGHLSSLYQYATIALIGGGFTSGIHNILEAATYGVPTIFGPNNERFQEAQDLMMQEAAFEVKVYSDLTKVFNILSDESKLQKASLKSKNYVSENTGAVDIIYAGIKKRLLAE</sequence>
<evidence type="ECO:0000259" key="9">
    <source>
        <dbReference type="Pfam" id="PF04413"/>
    </source>
</evidence>
<dbReference type="SUPFAM" id="SSF53756">
    <property type="entry name" value="UDP-Glycosyltransferase/glycogen phosphorylase"/>
    <property type="match status" value="1"/>
</dbReference>